<evidence type="ECO:0000256" key="5">
    <source>
        <dbReference type="ARBA" id="ARBA00023136"/>
    </source>
</evidence>
<evidence type="ECO:0000256" key="2">
    <source>
        <dbReference type="ARBA" id="ARBA00009399"/>
    </source>
</evidence>
<keyword evidence="5 6" id="KW-0472">Membrane</keyword>
<comment type="subcellular location">
    <subcellularLocation>
        <location evidence="1">Membrane</location>
        <topology evidence="1">Multi-pass membrane protein</topology>
    </subcellularLocation>
</comment>
<dbReference type="PANTHER" id="PTHR38459:SF1">
    <property type="entry name" value="PROPHAGE BACTOPRENOL-LINKED GLUCOSE TRANSLOCASE HOMOLOG"/>
    <property type="match status" value="1"/>
</dbReference>
<evidence type="ECO:0000256" key="4">
    <source>
        <dbReference type="ARBA" id="ARBA00022989"/>
    </source>
</evidence>
<evidence type="ECO:0000259" key="7">
    <source>
        <dbReference type="Pfam" id="PF04138"/>
    </source>
</evidence>
<dbReference type="OrthoDB" id="7667275at2"/>
<evidence type="ECO:0000256" key="6">
    <source>
        <dbReference type="SAM" id="Phobius"/>
    </source>
</evidence>
<dbReference type="InterPro" id="IPR051401">
    <property type="entry name" value="GtrA_CellWall_Glycosyl"/>
</dbReference>
<feature type="transmembrane region" description="Helical" evidence="6">
    <location>
        <begin position="99"/>
        <end position="123"/>
    </location>
</feature>
<dbReference type="InterPro" id="IPR007267">
    <property type="entry name" value="GtrA_DPMS_TM"/>
</dbReference>
<comment type="similarity">
    <text evidence="2">Belongs to the GtrA family.</text>
</comment>
<dbReference type="AlphaFoldDB" id="A0A1M5WDH0"/>
<dbReference type="RefSeq" id="WP_072794277.1">
    <property type="nucleotide sequence ID" value="NZ_FQWM01000011.1"/>
</dbReference>
<organism evidence="8 9">
    <name type="scientific">Cognatishimia maritima</name>
    <dbReference type="NCBI Taxonomy" id="870908"/>
    <lineage>
        <taxon>Bacteria</taxon>
        <taxon>Pseudomonadati</taxon>
        <taxon>Pseudomonadota</taxon>
        <taxon>Alphaproteobacteria</taxon>
        <taxon>Rhodobacterales</taxon>
        <taxon>Paracoccaceae</taxon>
        <taxon>Cognatishimia</taxon>
    </lineage>
</organism>
<feature type="domain" description="GtrA/DPMS transmembrane" evidence="7">
    <location>
        <begin position="10"/>
        <end position="123"/>
    </location>
</feature>
<evidence type="ECO:0000313" key="8">
    <source>
        <dbReference type="EMBL" id="SHH85609.1"/>
    </source>
</evidence>
<keyword evidence="9" id="KW-1185">Reference proteome</keyword>
<sequence length="126" mass="13647">MTMLAGQIKRFLGVGLLATAAHVVTATAVDALFDVAPLIANFCGFSMAVLWSYIGHTKATFAIRPRHGFHFPRFLVVSLIGLTLSSLITWWGVEKLGAPFALTMLLVAVVVPAFTFVSLKLWALKT</sequence>
<gene>
    <name evidence="8" type="ORF">SAMN04488044_0089</name>
</gene>
<protein>
    <submittedName>
        <fullName evidence="8">Putative flippase GtrA (Transmembrane translocase of bactoprenol-linked glucose)</fullName>
    </submittedName>
</protein>
<dbReference type="STRING" id="870908.SAMN04488044_0089"/>
<dbReference type="PANTHER" id="PTHR38459">
    <property type="entry name" value="PROPHAGE BACTOPRENOL-LINKED GLUCOSE TRANSLOCASE HOMOLOG"/>
    <property type="match status" value="1"/>
</dbReference>
<accession>A0A1M5WDH0</accession>
<name>A0A1M5WDH0_9RHOB</name>
<dbReference type="GO" id="GO:0000271">
    <property type="term" value="P:polysaccharide biosynthetic process"/>
    <property type="evidence" value="ECO:0007669"/>
    <property type="project" value="InterPro"/>
</dbReference>
<dbReference type="Pfam" id="PF04138">
    <property type="entry name" value="GtrA_DPMS_TM"/>
    <property type="match status" value="1"/>
</dbReference>
<evidence type="ECO:0000313" key="9">
    <source>
        <dbReference type="Proteomes" id="UP000184211"/>
    </source>
</evidence>
<keyword evidence="3 6" id="KW-0812">Transmembrane</keyword>
<dbReference type="EMBL" id="FQWM01000011">
    <property type="protein sequence ID" value="SHH85609.1"/>
    <property type="molecule type" value="Genomic_DNA"/>
</dbReference>
<reference evidence="9" key="1">
    <citation type="submission" date="2016-11" db="EMBL/GenBank/DDBJ databases">
        <authorList>
            <person name="Varghese N."/>
            <person name="Submissions S."/>
        </authorList>
    </citation>
    <scope>NUCLEOTIDE SEQUENCE [LARGE SCALE GENOMIC DNA]</scope>
    <source>
        <strain evidence="9">DSM 28223</strain>
    </source>
</reference>
<evidence type="ECO:0000256" key="3">
    <source>
        <dbReference type="ARBA" id="ARBA00022692"/>
    </source>
</evidence>
<dbReference type="Proteomes" id="UP000184211">
    <property type="component" value="Unassembled WGS sequence"/>
</dbReference>
<proteinExistence type="inferred from homology"/>
<feature type="transmembrane region" description="Helical" evidence="6">
    <location>
        <begin position="36"/>
        <end position="54"/>
    </location>
</feature>
<evidence type="ECO:0000256" key="1">
    <source>
        <dbReference type="ARBA" id="ARBA00004141"/>
    </source>
</evidence>
<feature type="transmembrane region" description="Helical" evidence="6">
    <location>
        <begin position="74"/>
        <end position="93"/>
    </location>
</feature>
<keyword evidence="4 6" id="KW-1133">Transmembrane helix</keyword>
<dbReference type="GO" id="GO:0005886">
    <property type="term" value="C:plasma membrane"/>
    <property type="evidence" value="ECO:0007669"/>
    <property type="project" value="TreeGrafter"/>
</dbReference>